<protein>
    <submittedName>
        <fullName evidence="2">Uncharacterized protein</fullName>
    </submittedName>
</protein>
<name>A0AAD6VH13_9AGAR</name>
<dbReference type="Proteomes" id="UP001219525">
    <property type="component" value="Unassembled WGS sequence"/>
</dbReference>
<evidence type="ECO:0000313" key="3">
    <source>
        <dbReference type="Proteomes" id="UP001219525"/>
    </source>
</evidence>
<dbReference type="AlphaFoldDB" id="A0AAD6VH13"/>
<accession>A0AAD6VH13</accession>
<comment type="caution">
    <text evidence="2">The sequence shown here is derived from an EMBL/GenBank/DDBJ whole genome shotgun (WGS) entry which is preliminary data.</text>
</comment>
<gene>
    <name evidence="2" type="ORF">GGX14DRAFT_623845</name>
</gene>
<feature type="region of interest" description="Disordered" evidence="1">
    <location>
        <begin position="1"/>
        <end position="40"/>
    </location>
</feature>
<dbReference type="EMBL" id="JARJCW010000026">
    <property type="protein sequence ID" value="KAJ7211208.1"/>
    <property type="molecule type" value="Genomic_DNA"/>
</dbReference>
<evidence type="ECO:0000313" key="2">
    <source>
        <dbReference type="EMBL" id="KAJ7211208.1"/>
    </source>
</evidence>
<proteinExistence type="predicted"/>
<feature type="compositionally biased region" description="Basic and acidic residues" evidence="1">
    <location>
        <begin position="21"/>
        <end position="30"/>
    </location>
</feature>
<sequence length="838" mass="93751">MALKRRSDSNDDPNPSPLRQPKLEDPDHYDTPNLNEEDMEAIQKSLEKSFPSKDPNLNADRLGYLYLRVTRDTGRAKRAGIITAFDEGDFVSLAMNNKVFREDCRKAIVDHDPHDLLRNRASTLAIAAVEYAITSAWERDYVGDFAKLLVEAINKTLESSEGGYGNLGSIIQSSGYGKSRMVGRASAYPRPDNCVKEYFSRKQNVLTRDRLFFLHLFRLTLDKLDSDEFNLVKPDELPGFWRQWLEKNRSDFYRDVTQKAVTGFLNVEEVTNVAPKLQDALAVDDDAYQRDARFPTRWDVLCSTLAHLLTTENTGKSNVLCLSMSTASHFPIMSRPKYLATSARQAYATFTLFAPFTTTPFDIMESFDPSTKTFGDLEQIAYLAQFGRPLWRSIEAAGFDKVMHLAIAKLSENGKFSEKFLANFAAISTRVLIDAELERETGHRLIAMLVHNHLRTVFSIPEHREYMRTGVPSEPIIAEAAAVIMHQTPIRMTEILQKLLHSNLIGNGERGELVARALLIMAIDAAIHKQGLPIDLGPLYAQGKTAFHKAVSVKAFIEALFAQKHHRAMMESLPENVNPDNKPSTFEKAFKNGYHPFHWNNTMAFLAFIRGAAVQFPRNHWTFDMGVLVAILPEGKDLKSCPLSATGKLQSASCWMHTDNPGLWETKAPPVPDHDSTPVATFLVEFGIFRPKPVEGDPSAASTSNLPTEIKPNAPLMRTSPQLSTNKDAHSRYAFIITGCTAEVYSVIKEAEKDIYRAILSAGGLATETPRYKLVAKTLRAAKPTISYNTDYEYNIPGWKDLEVDVDQGSVEVLEFQGVDGDAQVEQDTVMDILDGGV</sequence>
<dbReference type="PANTHER" id="PTHR33266:SF1">
    <property type="entry name" value="F-BOX DOMAIN-CONTAINING PROTEIN"/>
    <property type="match status" value="1"/>
</dbReference>
<keyword evidence="3" id="KW-1185">Reference proteome</keyword>
<reference evidence="2" key="1">
    <citation type="submission" date="2023-03" db="EMBL/GenBank/DDBJ databases">
        <title>Massive genome expansion in bonnet fungi (Mycena s.s.) driven by repeated elements and novel gene families across ecological guilds.</title>
        <authorList>
            <consortium name="Lawrence Berkeley National Laboratory"/>
            <person name="Harder C.B."/>
            <person name="Miyauchi S."/>
            <person name="Viragh M."/>
            <person name="Kuo A."/>
            <person name="Thoen E."/>
            <person name="Andreopoulos B."/>
            <person name="Lu D."/>
            <person name="Skrede I."/>
            <person name="Drula E."/>
            <person name="Henrissat B."/>
            <person name="Morin E."/>
            <person name="Kohler A."/>
            <person name="Barry K."/>
            <person name="LaButti K."/>
            <person name="Morin E."/>
            <person name="Salamov A."/>
            <person name="Lipzen A."/>
            <person name="Mereny Z."/>
            <person name="Hegedus B."/>
            <person name="Baldrian P."/>
            <person name="Stursova M."/>
            <person name="Weitz H."/>
            <person name="Taylor A."/>
            <person name="Grigoriev I.V."/>
            <person name="Nagy L.G."/>
            <person name="Martin F."/>
            <person name="Kauserud H."/>
        </authorList>
    </citation>
    <scope>NUCLEOTIDE SEQUENCE</scope>
    <source>
        <strain evidence="2">9144</strain>
    </source>
</reference>
<organism evidence="2 3">
    <name type="scientific">Mycena pura</name>
    <dbReference type="NCBI Taxonomy" id="153505"/>
    <lineage>
        <taxon>Eukaryota</taxon>
        <taxon>Fungi</taxon>
        <taxon>Dikarya</taxon>
        <taxon>Basidiomycota</taxon>
        <taxon>Agaricomycotina</taxon>
        <taxon>Agaricomycetes</taxon>
        <taxon>Agaricomycetidae</taxon>
        <taxon>Agaricales</taxon>
        <taxon>Marasmiineae</taxon>
        <taxon>Mycenaceae</taxon>
        <taxon>Mycena</taxon>
    </lineage>
</organism>
<feature type="region of interest" description="Disordered" evidence="1">
    <location>
        <begin position="695"/>
        <end position="724"/>
    </location>
</feature>
<evidence type="ECO:0000256" key="1">
    <source>
        <dbReference type="SAM" id="MobiDB-lite"/>
    </source>
</evidence>
<dbReference type="PANTHER" id="PTHR33266">
    <property type="entry name" value="CHROMOSOME 15, WHOLE GENOME SHOTGUN SEQUENCE"/>
    <property type="match status" value="1"/>
</dbReference>